<evidence type="ECO:0000313" key="3">
    <source>
        <dbReference type="Proteomes" id="UP001530377"/>
    </source>
</evidence>
<sequence length="149" mass="17086">MGEGDDNEDISIHKVHDDTIVAPTSKYADGTELNTTRAKRKNPTSKSLSVASFAERADCFHRAWSERSAVLSIKRSFDILSKIDLSVDRDSHESIEYNSGWSIYHREWSEEEKDVLVAFAKKNIILGWREKNGQREKDKDRAKKGRMTL</sequence>
<keyword evidence="3" id="KW-1185">Reference proteome</keyword>
<dbReference type="EMBL" id="JALLPB020000440">
    <property type="protein sequence ID" value="KAL3809102.1"/>
    <property type="molecule type" value="Genomic_DNA"/>
</dbReference>
<comment type="caution">
    <text evidence="1">The sequence shown here is derived from an EMBL/GenBank/DDBJ whole genome shotgun (WGS) entry which is preliminary data.</text>
</comment>
<evidence type="ECO:0008006" key="4">
    <source>
        <dbReference type="Google" id="ProtNLM"/>
    </source>
</evidence>
<protein>
    <recommendedName>
        <fullName evidence="4">Myb-like domain-containing protein</fullName>
    </recommendedName>
</protein>
<accession>A0ABD3R8K4</accession>
<dbReference type="AlphaFoldDB" id="A0ABD3R8K4"/>
<gene>
    <name evidence="2" type="ORF">ACHAXA_008578</name>
    <name evidence="1" type="ORF">ACHAXA_010623</name>
</gene>
<evidence type="ECO:0000313" key="2">
    <source>
        <dbReference type="EMBL" id="KAL3826370.1"/>
    </source>
</evidence>
<name>A0ABD3R8K4_9STRA</name>
<proteinExistence type="predicted"/>
<reference evidence="1 3" key="1">
    <citation type="submission" date="2024-10" db="EMBL/GenBank/DDBJ databases">
        <title>Updated reference genomes for cyclostephanoid diatoms.</title>
        <authorList>
            <person name="Roberts W.R."/>
            <person name="Alverson A.J."/>
        </authorList>
    </citation>
    <scope>NUCLEOTIDE SEQUENCE [LARGE SCALE GENOMIC DNA]</scope>
    <source>
        <strain evidence="1 3">AJA228-03</strain>
    </source>
</reference>
<dbReference type="Proteomes" id="UP001530377">
    <property type="component" value="Unassembled WGS sequence"/>
</dbReference>
<evidence type="ECO:0000313" key="1">
    <source>
        <dbReference type="EMBL" id="KAL3809102.1"/>
    </source>
</evidence>
<organism evidence="1 3">
    <name type="scientific">Cyclostephanos tholiformis</name>
    <dbReference type="NCBI Taxonomy" id="382380"/>
    <lineage>
        <taxon>Eukaryota</taxon>
        <taxon>Sar</taxon>
        <taxon>Stramenopiles</taxon>
        <taxon>Ochrophyta</taxon>
        <taxon>Bacillariophyta</taxon>
        <taxon>Coscinodiscophyceae</taxon>
        <taxon>Thalassiosirophycidae</taxon>
        <taxon>Stephanodiscales</taxon>
        <taxon>Stephanodiscaceae</taxon>
        <taxon>Cyclostephanos</taxon>
    </lineage>
</organism>
<dbReference type="EMBL" id="JALLPB020000022">
    <property type="protein sequence ID" value="KAL3826370.1"/>
    <property type="molecule type" value="Genomic_DNA"/>
</dbReference>